<accession>A0A1J5NY85</accession>
<reference evidence="1" key="1">
    <citation type="submission" date="2016-10" db="EMBL/GenBank/DDBJ databases">
        <title>Sequence of Gallionella enrichment culture.</title>
        <authorList>
            <person name="Poehlein A."/>
            <person name="Muehling M."/>
            <person name="Daniel R."/>
        </authorList>
    </citation>
    <scope>NUCLEOTIDE SEQUENCE</scope>
</reference>
<comment type="caution">
    <text evidence="1">The sequence shown here is derived from an EMBL/GenBank/DDBJ whole genome shotgun (WGS) entry which is preliminary data.</text>
</comment>
<sequence>MLAKVRLAKAFELTVEEPLPPSMVTVVRVPATAAAAAPSVATIAPWVPVPVSVREIVVPPLVAAVIVPAVFAALTDSVTVIFPVAGVVPPTLTVSPVSALVTVTATVEPPSIVLATPLPTKDAVTAVVPAAVIASRPAVLLVVVNDVKPVHPDTSAVKPAPVVLTVAVCTPVTVAPVGSVVPLITAVSVLPVPVPVILSRAEKVSRVEPSNVALPTVGAKVFALVVSVYVVAAALVTAEDVAATSVLLLACT</sequence>
<dbReference type="AlphaFoldDB" id="A0A1J5NY85"/>
<organism evidence="1">
    <name type="scientific">mine drainage metagenome</name>
    <dbReference type="NCBI Taxonomy" id="410659"/>
    <lineage>
        <taxon>unclassified sequences</taxon>
        <taxon>metagenomes</taxon>
        <taxon>ecological metagenomes</taxon>
    </lineage>
</organism>
<protein>
    <submittedName>
        <fullName evidence="1">Uncharacterized protein</fullName>
    </submittedName>
</protein>
<gene>
    <name evidence="1" type="ORF">GALL_547160</name>
</gene>
<name>A0A1J5NY85_9ZZZZ</name>
<dbReference type="EMBL" id="MLJW01008735">
    <property type="protein sequence ID" value="OIQ63742.1"/>
    <property type="molecule type" value="Genomic_DNA"/>
</dbReference>
<evidence type="ECO:0000313" key="1">
    <source>
        <dbReference type="EMBL" id="OIQ63742.1"/>
    </source>
</evidence>
<proteinExistence type="predicted"/>